<dbReference type="InterPro" id="IPR001650">
    <property type="entry name" value="Helicase_C-like"/>
</dbReference>
<proteinExistence type="predicted"/>
<evidence type="ECO:0000256" key="1">
    <source>
        <dbReference type="ARBA" id="ARBA00022741"/>
    </source>
</evidence>
<dbReference type="SMART" id="SM00487">
    <property type="entry name" value="DEXDc"/>
    <property type="match status" value="1"/>
</dbReference>
<dbReference type="InterPro" id="IPR011545">
    <property type="entry name" value="DEAD/DEAH_box_helicase_dom"/>
</dbReference>
<dbReference type="Pfam" id="PF00270">
    <property type="entry name" value="DEAD"/>
    <property type="match status" value="1"/>
</dbReference>
<protein>
    <submittedName>
        <fullName evidence="6">DEAD/DEAH box helicase</fullName>
    </submittedName>
</protein>
<dbReference type="GO" id="GO:0004386">
    <property type="term" value="F:helicase activity"/>
    <property type="evidence" value="ECO:0007669"/>
    <property type="project" value="UniProtKB-KW"/>
</dbReference>
<keyword evidence="6" id="KW-0378">Hydrolase</keyword>
<name>A0ABZ1BSH5_9FIRM</name>
<keyword evidence="7" id="KW-1185">Reference proteome</keyword>
<evidence type="ECO:0000313" key="7">
    <source>
        <dbReference type="Proteomes" id="UP001333102"/>
    </source>
</evidence>
<dbReference type="PANTHER" id="PTHR47957:SF3">
    <property type="entry name" value="ATP-DEPENDENT HELICASE HRQ1"/>
    <property type="match status" value="1"/>
</dbReference>
<organism evidence="6 7">
    <name type="scientific">Geochorda subterranea</name>
    <dbReference type="NCBI Taxonomy" id="3109564"/>
    <lineage>
        <taxon>Bacteria</taxon>
        <taxon>Bacillati</taxon>
        <taxon>Bacillota</taxon>
        <taxon>Limnochordia</taxon>
        <taxon>Limnochordales</taxon>
        <taxon>Geochordaceae</taxon>
        <taxon>Geochorda</taxon>
    </lineage>
</organism>
<evidence type="ECO:0000256" key="2">
    <source>
        <dbReference type="ARBA" id="ARBA00022840"/>
    </source>
</evidence>
<dbReference type="InterPro" id="IPR014001">
    <property type="entry name" value="Helicase_ATP-bd"/>
</dbReference>
<accession>A0ABZ1BSH5</accession>
<keyword evidence="2" id="KW-0067">ATP-binding</keyword>
<dbReference type="PANTHER" id="PTHR47957">
    <property type="entry name" value="ATP-DEPENDENT HELICASE HRQ1"/>
    <property type="match status" value="1"/>
</dbReference>
<dbReference type="PROSITE" id="PS51194">
    <property type="entry name" value="HELICASE_CTER"/>
    <property type="match status" value="1"/>
</dbReference>
<dbReference type="Proteomes" id="UP001333102">
    <property type="component" value="Chromosome"/>
</dbReference>
<dbReference type="EMBL" id="CP141614">
    <property type="protein sequence ID" value="WRP15746.1"/>
    <property type="molecule type" value="Genomic_DNA"/>
</dbReference>
<feature type="compositionally biased region" description="Low complexity" evidence="3">
    <location>
        <begin position="328"/>
        <end position="377"/>
    </location>
</feature>
<sequence length="895" mass="97462">MFTTEKVVSILRACGLMIADQRRLERRPGRYLPVPSGLHPRLAALLKERYPKGLYAHQARGIEAALAGHSVCLSTATASGKSLVFVAAAADLLLRDPAACVVAFYPARALIQDQMRKWRELLQPLGLRWGYIDGGVGMRERLRIVREHRLLLMTPDVTHAWLLPDLTEPPVRSFLDRLAIVILDEAHVYDGVFGSNFALFMRRLRAVSGVRQCISSTATLGDPEAFIATLTGFKPVVLGPESDGAPAAAKTLILARPDEEAGEAGAGGGRRRKGEFDVIVEFVRACAAAADSPFLGFADSRRMVERIVSASVHRQAPGSAGGAGGAGAEVAGATGAAGPQEAAAALEPEAALESEVAREPGAAVEPEAEGVAPAPDAEPALQGLLPYRAGYEDEDRHAIQEALTRGELRGVISTSALELGIDVGEVDLVVLLQPPSSVKAFWQRVGRAGRVRDGVCVVLDPSGTLADGLARYLDRPVEANRLYLDNRYLQYANALCAAVELNGLGAGGGSLARFESLPASFSRMLANELEPREAIPPDLAPLKQRALAGPHREFPLRNAVEREFQILGWGDRQLGSVTYSQALREAYPGAVYYYMARPYRVTHFDFGKARIRVHAERFYTTDPILQRMAFPRWPEGLLGLWTGEGGAFVAEAEMQVSERCTGFVETRGSAKERHEYGPESPYFTRPLNRFFETTGVVWWAPGVRLDELAAQAILGTFCDECGVQERDVGLGQFTSRLSPTGQGEVHGWCIYDATYGSLRLTRELAERFGEMARAAVSRLEDGSPARAQLERLAEALEGLRPAPLPQADLALPAPGQDDDWQVVVARGEPAMLMKGEASEEVVVEGYRYTPRGIVYDLRHPDASVRWQVSYDRIQPIHGVTRLVRWNLVTGEEQPL</sequence>
<dbReference type="SUPFAM" id="SSF52540">
    <property type="entry name" value="P-loop containing nucleoside triphosphate hydrolases"/>
    <property type="match status" value="1"/>
</dbReference>
<evidence type="ECO:0000259" key="5">
    <source>
        <dbReference type="PROSITE" id="PS51194"/>
    </source>
</evidence>
<dbReference type="Pfam" id="PF00271">
    <property type="entry name" value="Helicase_C"/>
    <property type="match status" value="1"/>
</dbReference>
<reference evidence="7" key="1">
    <citation type="submission" date="2023-12" db="EMBL/GenBank/DDBJ databases">
        <title>Novel isolates from deep terrestrial aquifers shed light on the physiology and ecology of the class Limnochordia.</title>
        <authorList>
            <person name="Karnachuk O.V."/>
            <person name="Lukina A.P."/>
            <person name="Avakyan M.R."/>
            <person name="Kadnikov V."/>
            <person name="Begmatov S."/>
            <person name="Beletsky A.V."/>
            <person name="Mardanov A.V."/>
            <person name="Ravin N.V."/>
        </authorList>
    </citation>
    <scope>NUCLEOTIDE SEQUENCE [LARGE SCALE GENOMIC DNA]</scope>
    <source>
        <strain evidence="7">LN</strain>
    </source>
</reference>
<gene>
    <name evidence="6" type="ORF">VLY81_06220</name>
</gene>
<feature type="domain" description="Helicase ATP-binding" evidence="4">
    <location>
        <begin position="62"/>
        <end position="238"/>
    </location>
</feature>
<dbReference type="PROSITE" id="PS51192">
    <property type="entry name" value="HELICASE_ATP_BIND_1"/>
    <property type="match status" value="1"/>
</dbReference>
<dbReference type="Gene3D" id="3.40.50.300">
    <property type="entry name" value="P-loop containing nucleotide triphosphate hydrolases"/>
    <property type="match status" value="2"/>
</dbReference>
<feature type="domain" description="Helicase C-terminal" evidence="5">
    <location>
        <begin position="278"/>
        <end position="495"/>
    </location>
</feature>
<keyword evidence="6" id="KW-0347">Helicase</keyword>
<dbReference type="SMART" id="SM00490">
    <property type="entry name" value="HELICc"/>
    <property type="match status" value="1"/>
</dbReference>
<evidence type="ECO:0000313" key="6">
    <source>
        <dbReference type="EMBL" id="WRP15746.1"/>
    </source>
</evidence>
<dbReference type="RefSeq" id="WP_324670154.1">
    <property type="nucleotide sequence ID" value="NZ_CP141614.1"/>
</dbReference>
<evidence type="ECO:0000259" key="4">
    <source>
        <dbReference type="PROSITE" id="PS51192"/>
    </source>
</evidence>
<dbReference type="InterPro" id="IPR027417">
    <property type="entry name" value="P-loop_NTPase"/>
</dbReference>
<keyword evidence="1" id="KW-0547">Nucleotide-binding</keyword>
<evidence type="ECO:0000256" key="3">
    <source>
        <dbReference type="SAM" id="MobiDB-lite"/>
    </source>
</evidence>
<feature type="region of interest" description="Disordered" evidence="3">
    <location>
        <begin position="314"/>
        <end position="377"/>
    </location>
</feature>